<dbReference type="AlphaFoldDB" id="A0AAV5HM94"/>
<accession>A0AAV5HM94</accession>
<evidence type="ECO:0000313" key="3">
    <source>
        <dbReference type="Proteomes" id="UP001054252"/>
    </source>
</evidence>
<protein>
    <submittedName>
        <fullName evidence="2">Uncharacterized protein</fullName>
    </submittedName>
</protein>
<sequence length="309" mass="32484">MANQPPPARPWFRLGSVGRPAPPTAPAPPAPEPVRPLMPRPAFLPIVQTAPPTATAPPPLAPSGISVPGVGSLPTSPVKTIPLATAASPKTKPTAPPPSSLVLPPPKLKSQTENEPQIPPEAEQKTVLVQKTIEKPKGWSNGDSHKDIGVTNGNQESYKGGETNGHRKKLVSDSDKRSVITITGENRGAVMELIQSPQKHGFEGKPHHLQQKGNPTNKGEELHNYSSSSSSSSSDSEDGKHKMKDKDLKSKAKAKPMHAYVNSNVQGVNSSLVCNSACDFHDPGVRLTLPRKPNGGVKGGNGGGNGKNN</sequence>
<name>A0AAV5HM94_9ROSI</name>
<feature type="compositionally biased region" description="Basic and acidic residues" evidence="1">
    <location>
        <begin position="132"/>
        <end position="148"/>
    </location>
</feature>
<feature type="compositionally biased region" description="Pro residues" evidence="1">
    <location>
        <begin position="20"/>
        <end position="39"/>
    </location>
</feature>
<evidence type="ECO:0000313" key="2">
    <source>
        <dbReference type="EMBL" id="GKU87885.1"/>
    </source>
</evidence>
<feature type="region of interest" description="Disordered" evidence="1">
    <location>
        <begin position="285"/>
        <end position="309"/>
    </location>
</feature>
<proteinExistence type="predicted"/>
<feature type="compositionally biased region" description="Gly residues" evidence="1">
    <location>
        <begin position="296"/>
        <end position="309"/>
    </location>
</feature>
<feature type="region of interest" description="Disordered" evidence="1">
    <location>
        <begin position="1"/>
        <end position="257"/>
    </location>
</feature>
<evidence type="ECO:0000256" key="1">
    <source>
        <dbReference type="SAM" id="MobiDB-lite"/>
    </source>
</evidence>
<gene>
    <name evidence="2" type="ORF">SLEP1_g2215</name>
</gene>
<dbReference type="PANTHER" id="PTHR33472">
    <property type="entry name" value="OS01G0106600 PROTEIN"/>
    <property type="match status" value="1"/>
</dbReference>
<feature type="compositionally biased region" description="Basic and acidic residues" evidence="1">
    <location>
        <begin position="237"/>
        <end position="250"/>
    </location>
</feature>
<comment type="caution">
    <text evidence="2">The sequence shown here is derived from an EMBL/GenBank/DDBJ whole genome shotgun (WGS) entry which is preliminary data.</text>
</comment>
<dbReference type="EMBL" id="BPVZ01000002">
    <property type="protein sequence ID" value="GKU87885.1"/>
    <property type="molecule type" value="Genomic_DNA"/>
</dbReference>
<reference evidence="2 3" key="1">
    <citation type="journal article" date="2021" name="Commun. Biol.">
        <title>The genome of Shorea leprosula (Dipterocarpaceae) highlights the ecological relevance of drought in aseasonal tropical rainforests.</title>
        <authorList>
            <person name="Ng K.K.S."/>
            <person name="Kobayashi M.J."/>
            <person name="Fawcett J.A."/>
            <person name="Hatakeyama M."/>
            <person name="Paape T."/>
            <person name="Ng C.H."/>
            <person name="Ang C.C."/>
            <person name="Tnah L.H."/>
            <person name="Lee C.T."/>
            <person name="Nishiyama T."/>
            <person name="Sese J."/>
            <person name="O'Brien M.J."/>
            <person name="Copetti D."/>
            <person name="Mohd Noor M.I."/>
            <person name="Ong R.C."/>
            <person name="Putra M."/>
            <person name="Sireger I.Z."/>
            <person name="Indrioko S."/>
            <person name="Kosugi Y."/>
            <person name="Izuno A."/>
            <person name="Isagi Y."/>
            <person name="Lee S.L."/>
            <person name="Shimizu K.K."/>
        </authorList>
    </citation>
    <scope>NUCLEOTIDE SEQUENCE [LARGE SCALE GENOMIC DNA]</scope>
    <source>
        <strain evidence="2">214</strain>
    </source>
</reference>
<organism evidence="2 3">
    <name type="scientific">Rubroshorea leprosula</name>
    <dbReference type="NCBI Taxonomy" id="152421"/>
    <lineage>
        <taxon>Eukaryota</taxon>
        <taxon>Viridiplantae</taxon>
        <taxon>Streptophyta</taxon>
        <taxon>Embryophyta</taxon>
        <taxon>Tracheophyta</taxon>
        <taxon>Spermatophyta</taxon>
        <taxon>Magnoliopsida</taxon>
        <taxon>eudicotyledons</taxon>
        <taxon>Gunneridae</taxon>
        <taxon>Pentapetalae</taxon>
        <taxon>rosids</taxon>
        <taxon>malvids</taxon>
        <taxon>Malvales</taxon>
        <taxon>Dipterocarpaceae</taxon>
        <taxon>Rubroshorea</taxon>
    </lineage>
</organism>
<dbReference type="Proteomes" id="UP001054252">
    <property type="component" value="Unassembled WGS sequence"/>
</dbReference>
<feature type="compositionally biased region" description="Pro residues" evidence="1">
    <location>
        <begin position="94"/>
        <end position="107"/>
    </location>
</feature>
<feature type="compositionally biased region" description="Low complexity" evidence="1">
    <location>
        <begin position="82"/>
        <end position="93"/>
    </location>
</feature>
<keyword evidence="3" id="KW-1185">Reference proteome</keyword>
<dbReference type="PANTHER" id="PTHR33472:SF1">
    <property type="entry name" value="EXTENSIN-RELATED"/>
    <property type="match status" value="1"/>
</dbReference>